<gene>
    <name evidence="2" type="ORF">AZF04_03110</name>
</gene>
<dbReference type="RefSeq" id="WP_061948170.1">
    <property type="nucleotide sequence ID" value="NZ_LTAO01000012.1"/>
</dbReference>
<evidence type="ECO:0000313" key="3">
    <source>
        <dbReference type="Proteomes" id="UP000075806"/>
    </source>
</evidence>
<feature type="domain" description="WYL" evidence="1">
    <location>
        <begin position="3"/>
        <end position="63"/>
    </location>
</feature>
<dbReference type="Pfam" id="PF13280">
    <property type="entry name" value="WYL"/>
    <property type="match status" value="1"/>
</dbReference>
<dbReference type="PROSITE" id="PS52050">
    <property type="entry name" value="WYL"/>
    <property type="match status" value="1"/>
</dbReference>
<dbReference type="AlphaFoldDB" id="A0A161PF98"/>
<protein>
    <recommendedName>
        <fullName evidence="1">WYL domain-containing protein</fullName>
    </recommendedName>
</protein>
<sequence>MKQQLKRAISDNKIIVMIYLDQKGNFSKRKVKVLKLNHSYLIGYCYYRQQKRLFAIEQILSIEFVQSKIS</sequence>
<evidence type="ECO:0000313" key="2">
    <source>
        <dbReference type="EMBL" id="KYG31787.1"/>
    </source>
</evidence>
<proteinExistence type="predicted"/>
<dbReference type="EMBL" id="LTAO01000012">
    <property type="protein sequence ID" value="KYG31787.1"/>
    <property type="molecule type" value="Genomic_DNA"/>
</dbReference>
<dbReference type="Proteomes" id="UP000075806">
    <property type="component" value="Unassembled WGS sequence"/>
</dbReference>
<reference evidence="2" key="1">
    <citation type="submission" date="2016-02" db="EMBL/GenBank/DDBJ databases">
        <title>Genome sequence of Bacillus trypoxylicola KCTC 13244(T).</title>
        <authorList>
            <person name="Jeong H."/>
            <person name="Park S.-H."/>
            <person name="Choi S.-K."/>
        </authorList>
    </citation>
    <scope>NUCLEOTIDE SEQUENCE [LARGE SCALE GENOMIC DNA]</scope>
    <source>
        <strain evidence="2">KCTC 13244</strain>
    </source>
</reference>
<dbReference type="InterPro" id="IPR026881">
    <property type="entry name" value="WYL_dom"/>
</dbReference>
<name>A0A161PF98_9BACI</name>
<comment type="caution">
    <text evidence="2">The sequence shown here is derived from an EMBL/GenBank/DDBJ whole genome shotgun (WGS) entry which is preliminary data.</text>
</comment>
<dbReference type="OrthoDB" id="2112405at2"/>
<keyword evidence="3" id="KW-1185">Reference proteome</keyword>
<accession>A0A161PF98</accession>
<evidence type="ECO:0000259" key="1">
    <source>
        <dbReference type="Pfam" id="PF13280"/>
    </source>
</evidence>
<organism evidence="2 3">
    <name type="scientific">Alkalihalobacillus trypoxylicola</name>
    <dbReference type="NCBI Taxonomy" id="519424"/>
    <lineage>
        <taxon>Bacteria</taxon>
        <taxon>Bacillati</taxon>
        <taxon>Bacillota</taxon>
        <taxon>Bacilli</taxon>
        <taxon>Bacillales</taxon>
        <taxon>Bacillaceae</taxon>
        <taxon>Alkalihalobacillus</taxon>
    </lineage>
</organism>